<dbReference type="SUPFAM" id="SSF53597">
    <property type="entry name" value="Dihydrofolate reductase-like"/>
    <property type="match status" value="1"/>
</dbReference>
<proteinExistence type="predicted"/>
<comment type="caution">
    <text evidence="1">The sequence shown here is derived from an EMBL/GenBank/DDBJ whole genome shotgun (WGS) entry which is preliminary data.</text>
</comment>
<evidence type="ECO:0000313" key="2">
    <source>
        <dbReference type="Proteomes" id="UP000430692"/>
    </source>
</evidence>
<gene>
    <name evidence="1" type="ORF">GSM42_04185</name>
</gene>
<accession>A0A6I4VWU8</accession>
<evidence type="ECO:0000313" key="1">
    <source>
        <dbReference type="EMBL" id="MXQ52944.1"/>
    </source>
</evidence>
<evidence type="ECO:0008006" key="3">
    <source>
        <dbReference type="Google" id="ProtNLM"/>
    </source>
</evidence>
<dbReference type="RefSeq" id="WP_160800283.1">
    <property type="nucleotide sequence ID" value="NZ_WUUL01000002.1"/>
</dbReference>
<dbReference type="Proteomes" id="UP000430692">
    <property type="component" value="Unassembled WGS sequence"/>
</dbReference>
<protein>
    <recommendedName>
        <fullName evidence="3">Bacterial bifunctional deaminase-reductase C-terminal domain-containing protein</fullName>
    </recommendedName>
</protein>
<name>A0A6I4VWU8_9BACL</name>
<keyword evidence="2" id="KW-1185">Reference proteome</keyword>
<dbReference type="EMBL" id="WUUL01000002">
    <property type="protein sequence ID" value="MXQ52944.1"/>
    <property type="molecule type" value="Genomic_DNA"/>
</dbReference>
<dbReference type="AlphaFoldDB" id="A0A6I4VWU8"/>
<dbReference type="InterPro" id="IPR024072">
    <property type="entry name" value="DHFR-like_dom_sf"/>
</dbReference>
<sequence length="44" mass="4877">MFIHPVILGAGKTIFSDSAKILPLKLMSSTSFSTGVVHLRYQKR</sequence>
<organism evidence="1 2">
    <name type="scientific">Shimazuella alba</name>
    <dbReference type="NCBI Taxonomy" id="2690964"/>
    <lineage>
        <taxon>Bacteria</taxon>
        <taxon>Bacillati</taxon>
        <taxon>Bacillota</taxon>
        <taxon>Bacilli</taxon>
        <taxon>Bacillales</taxon>
        <taxon>Thermoactinomycetaceae</taxon>
        <taxon>Shimazuella</taxon>
    </lineage>
</organism>
<dbReference type="Gene3D" id="3.40.430.10">
    <property type="entry name" value="Dihydrofolate Reductase, subunit A"/>
    <property type="match status" value="1"/>
</dbReference>
<reference evidence="1 2" key="1">
    <citation type="submission" date="2019-12" db="EMBL/GenBank/DDBJ databases">
        <title>Whole-genome analyses of novel actinobacteria.</title>
        <authorList>
            <person name="Sahin N."/>
            <person name="Saygin H."/>
        </authorList>
    </citation>
    <scope>NUCLEOTIDE SEQUENCE [LARGE SCALE GENOMIC DNA]</scope>
    <source>
        <strain evidence="1 2">KC615</strain>
    </source>
</reference>